<keyword evidence="3" id="KW-1185">Reference proteome</keyword>
<evidence type="ECO:0008006" key="4">
    <source>
        <dbReference type="Google" id="ProtNLM"/>
    </source>
</evidence>
<sequence>MKYPLIHALSTVGILKHYNQDYLIHEERTDFTGANGVGKSIIADLFQLIFINDRQLFQFGTEGYRKEARQIHKLPYKCRDAYAFLTIEISQHKFICIGVCIPNSTNRPLKPFIITTNLDNLQPLGDRSFTLDKTPVARHFINDNNQVSVVEELGRHFRDKHGLYFEFYSSRDQKDEHYARLYDQQLLPINLSIPSSLKAFAKIIQSFSRARSGGDKSEDLKDFLFDGLEKEFEQLFDNHKNEIDKLLKDYDDLQTFIVDLEKKQSQLGELNDLANKQLTAQKNHLLGNCGYSFANSNKAQTSLQSSEEEYDTNLNKLELLQTRLPHLLLIEDIYKARILRCSSKLETITACQELMKKIQINDNRIKDLTIENLPSITEEFNSKFLIDNYQDSEVVRRCQTFIPVYQQYKSIAAIDKQIDFQKELIQNRKIKLNGEIDYLNLISKLFRDSNEKSLIAQIMKSDRTISIAQEAVLFHFIRTHWQKPENIGYPYYAKGFQFFNENHIVKDDKLNGYWLSIDDLNIFIPNLKNDPVLGNPELRSKAISELLANNEILISAARAELVQLQFFEKGQDCKDVEILVGLDKRLYDYVIATDFAITAQLVLQIDGKIDALKKESEDLRCQVNEQLLQEGIDPATDIQTILNIENTKFSCWKKRSEKFQLLYNNDSATETAMREISMPALKQQADGRKTYATRAMEIYLEDYTALEALYPELLTESLPEIYEEKLRELKKEYEDAMRNYQSQYLASCKLFRETADGNNIEIATEISEGRYSFPLLERALLGGRIRFHDQISEELQTANRSRHKLIDSIHETMLKIFIRTKTKYEEYRTQVRDLNLFFKGKTISNKYFFQVDFIPSGDIPIEWINQLQSQSQHLYKPGELPMGESVDVFVEDFFKTAAGYKKKIAFRDLLDPKTYFTLDAGLTDENGKEVSGSTGETYTAKVLLGIGRLSKVQSQNRNGIRFIILEETANLDKTNFNNFPAIAKEFGYQIITMTPKPFGADATAGWYLHHLLPGRNDPDINYPMPASYFKTNADKEDLLTYLNKKSQ</sequence>
<feature type="coiled-coil region" evidence="1">
    <location>
        <begin position="719"/>
        <end position="746"/>
    </location>
</feature>
<dbReference type="EMBL" id="JASMRN010000003">
    <property type="protein sequence ID" value="MEZ7514446.1"/>
    <property type="molecule type" value="Genomic_DNA"/>
</dbReference>
<evidence type="ECO:0000313" key="2">
    <source>
        <dbReference type="EMBL" id="MEZ7514446.1"/>
    </source>
</evidence>
<keyword evidence="1" id="KW-0175">Coiled coil</keyword>
<proteinExistence type="predicted"/>
<accession>A0ABV4KAV0</accession>
<name>A0ABV4KAV0_9FLAO</name>
<feature type="coiled-coil region" evidence="1">
    <location>
        <begin position="229"/>
        <end position="263"/>
    </location>
</feature>
<comment type="caution">
    <text evidence="2">The sequence shown here is derived from an EMBL/GenBank/DDBJ whole genome shotgun (WGS) entry which is preliminary data.</text>
</comment>
<dbReference type="Proteomes" id="UP001568894">
    <property type="component" value="Unassembled WGS sequence"/>
</dbReference>
<organism evidence="2 3">
    <name type="scientific">Flavobacterium frigidarium</name>
    <dbReference type="NCBI Taxonomy" id="99286"/>
    <lineage>
        <taxon>Bacteria</taxon>
        <taxon>Pseudomonadati</taxon>
        <taxon>Bacteroidota</taxon>
        <taxon>Flavobacteriia</taxon>
        <taxon>Flavobacteriales</taxon>
        <taxon>Flavobacteriaceae</taxon>
        <taxon>Flavobacterium</taxon>
    </lineage>
</organism>
<evidence type="ECO:0000313" key="3">
    <source>
        <dbReference type="Proteomes" id="UP001568894"/>
    </source>
</evidence>
<dbReference type="Gene3D" id="3.40.1140.10">
    <property type="match status" value="1"/>
</dbReference>
<dbReference type="RefSeq" id="WP_371568235.1">
    <property type="nucleotide sequence ID" value="NZ_JASMRN010000003.1"/>
</dbReference>
<gene>
    <name evidence="2" type="ORF">QO192_04015</name>
</gene>
<evidence type="ECO:0000256" key="1">
    <source>
        <dbReference type="SAM" id="Coils"/>
    </source>
</evidence>
<protein>
    <recommendedName>
        <fullName evidence="4">MukB N-terminal domain-containing protein</fullName>
    </recommendedName>
</protein>
<reference evidence="2 3" key="1">
    <citation type="submission" date="2023-05" db="EMBL/GenBank/DDBJ databases">
        <title>Adaptations of aquatic viruses from atmosphere-close ecosystems of the Central Arctic Ocean.</title>
        <authorList>
            <person name="Rahlff J."/>
            <person name="Holmfeldt K."/>
        </authorList>
    </citation>
    <scope>NUCLEOTIDE SEQUENCE [LARGE SCALE GENOMIC DNA]</scope>
    <source>
        <strain evidence="2 3">Arc14</strain>
    </source>
</reference>